<dbReference type="Pfam" id="PF07238">
    <property type="entry name" value="PilZ"/>
    <property type="match status" value="1"/>
</dbReference>
<feature type="domain" description="PilZ" evidence="1">
    <location>
        <begin position="107"/>
        <end position="183"/>
    </location>
</feature>
<evidence type="ECO:0000313" key="2">
    <source>
        <dbReference type="EMBL" id="MDO6424115.1"/>
    </source>
</evidence>
<protein>
    <submittedName>
        <fullName evidence="2">PilZ domain-containing protein</fullName>
    </submittedName>
</protein>
<gene>
    <name evidence="2" type="ORF">Q4521_16640</name>
</gene>
<dbReference type="GO" id="GO:0035438">
    <property type="term" value="F:cyclic-di-GMP binding"/>
    <property type="evidence" value="ECO:0007669"/>
    <property type="project" value="InterPro"/>
</dbReference>
<comment type="caution">
    <text evidence="2">The sequence shown here is derived from an EMBL/GenBank/DDBJ whole genome shotgun (WGS) entry which is preliminary data.</text>
</comment>
<dbReference type="InterPro" id="IPR009875">
    <property type="entry name" value="PilZ_domain"/>
</dbReference>
<evidence type="ECO:0000259" key="1">
    <source>
        <dbReference type="Pfam" id="PF07238"/>
    </source>
</evidence>
<organism evidence="2 3">
    <name type="scientific">Saccharophagus degradans</name>
    <dbReference type="NCBI Taxonomy" id="86304"/>
    <lineage>
        <taxon>Bacteria</taxon>
        <taxon>Pseudomonadati</taxon>
        <taxon>Pseudomonadota</taxon>
        <taxon>Gammaproteobacteria</taxon>
        <taxon>Cellvibrionales</taxon>
        <taxon>Cellvibrionaceae</taxon>
        <taxon>Saccharophagus</taxon>
    </lineage>
</organism>
<accession>A0AAW7XA53</accession>
<dbReference type="RefSeq" id="WP_216062808.1">
    <property type="nucleotide sequence ID" value="NZ_CP123764.1"/>
</dbReference>
<name>A0AAW7XA53_9GAMM</name>
<dbReference type="AlphaFoldDB" id="A0AAW7XA53"/>
<proteinExistence type="predicted"/>
<evidence type="ECO:0000313" key="3">
    <source>
        <dbReference type="Proteomes" id="UP001169760"/>
    </source>
</evidence>
<dbReference type="Proteomes" id="UP001169760">
    <property type="component" value="Unassembled WGS sequence"/>
</dbReference>
<reference evidence="2" key="1">
    <citation type="submission" date="2023-07" db="EMBL/GenBank/DDBJ databases">
        <title>Genome content predicts the carbon catabolic preferences of heterotrophic bacteria.</title>
        <authorList>
            <person name="Gralka M."/>
        </authorList>
    </citation>
    <scope>NUCLEOTIDE SEQUENCE</scope>
    <source>
        <strain evidence="2">I3M17_2</strain>
    </source>
</reference>
<sequence>MSETELKSRAPEKRDFFRINQDVLFEVHLVDSYAADNSAPESHFDDSPALTLLNQLRKIDKDSQQILGLIKDKNRLLTDYLQSLNNKIDLVTRFCLFSQQADSADQATTRINLSEGGIAYTSNRAVYKGNFLVLRLIFLPSYVHVVTFAKVVRCSSKENEHQVAARFHRIQDKDRQEIARHILKAQVQLRKN</sequence>
<dbReference type="EMBL" id="JAUOPB010000013">
    <property type="protein sequence ID" value="MDO6424115.1"/>
    <property type="molecule type" value="Genomic_DNA"/>
</dbReference>